<dbReference type="RefSeq" id="WP_275277941.1">
    <property type="nucleotide sequence ID" value="NZ_CP119108.1"/>
</dbReference>
<proteinExistence type="predicted"/>
<gene>
    <name evidence="3" type="ORF">PU630_15415</name>
</gene>
<evidence type="ECO:0000259" key="2">
    <source>
        <dbReference type="Pfam" id="PF15646"/>
    </source>
</evidence>
<dbReference type="EMBL" id="CP119108">
    <property type="protein sequence ID" value="WEG08613.1"/>
    <property type="molecule type" value="Genomic_DNA"/>
</dbReference>
<feature type="compositionally biased region" description="Basic and acidic residues" evidence="1">
    <location>
        <begin position="292"/>
        <end position="302"/>
    </location>
</feature>
<sequence length="425" mass="44608">MSTANPLVASAQDSTSAFSGTFLVQDADDIANAIKSGDWGAGALSVASGALDTVAAVIDPIGTLIANGLGWLIEHFEPLKGWFDDFTGDAADVAAFSGTWANASTHLEGLADRYQSSLGDLSDLSGATVDAYLTHANGMIAHLRGASTWAGAMSTGLQIASTLVQMVHDVVRDALSQVVGTAISATATAAITLGIGTPVALAQIGSKVASLVAKIGHVIPKIIDALTELKRLLGRLGGSVQKAVSDISRRLHGGAATHVEPVAATRRVPTRTEFETYRDSRPSREANYGKPAAREFQREHAGPTEYRIGPPGEDVWADGLRYDPGTGGVAVEAKYVMNPGGSAVYEGTAPAFVADRALTQFDDEITRYAAAISDSNTPLTRLDIVVSTPAARDFLSERVEQLFAQSVQGHERPIDWNIRVEGDGR</sequence>
<dbReference type="Proteomes" id="UP001214553">
    <property type="component" value="Chromosome"/>
</dbReference>
<protein>
    <recommendedName>
        <fullName evidence="2">Tox-REase-2 domain-containing protein</fullName>
    </recommendedName>
</protein>
<feature type="domain" description="Tox-REase-2" evidence="2">
    <location>
        <begin position="293"/>
        <end position="389"/>
    </location>
</feature>
<evidence type="ECO:0000313" key="3">
    <source>
        <dbReference type="EMBL" id="WEG08613.1"/>
    </source>
</evidence>
<accession>A0ABY8C1V9</accession>
<organism evidence="3 4">
    <name type="scientific">Microbacterium horticulturae</name>
    <dbReference type="NCBI Taxonomy" id="3028316"/>
    <lineage>
        <taxon>Bacteria</taxon>
        <taxon>Bacillati</taxon>
        <taxon>Actinomycetota</taxon>
        <taxon>Actinomycetes</taxon>
        <taxon>Micrococcales</taxon>
        <taxon>Microbacteriaceae</taxon>
        <taxon>Microbacterium</taxon>
    </lineage>
</organism>
<name>A0ABY8C1V9_9MICO</name>
<keyword evidence="4" id="KW-1185">Reference proteome</keyword>
<dbReference type="InterPro" id="IPR028906">
    <property type="entry name" value="Tox-REase-2_dom"/>
</dbReference>
<evidence type="ECO:0000313" key="4">
    <source>
        <dbReference type="Proteomes" id="UP001214553"/>
    </source>
</evidence>
<dbReference type="Pfam" id="PF15646">
    <property type="entry name" value="Tox-REase-2"/>
    <property type="match status" value="1"/>
</dbReference>
<reference evidence="3 4" key="1">
    <citation type="submission" date="2023-03" db="EMBL/GenBank/DDBJ databases">
        <title>Genome sequence of Microbacterium sp. KACC 23027.</title>
        <authorList>
            <person name="Kim S."/>
            <person name="Heo J."/>
            <person name="Kwon S.-W."/>
        </authorList>
    </citation>
    <scope>NUCLEOTIDE SEQUENCE [LARGE SCALE GENOMIC DNA]</scope>
    <source>
        <strain evidence="3 4">KACC 23027</strain>
    </source>
</reference>
<evidence type="ECO:0000256" key="1">
    <source>
        <dbReference type="SAM" id="MobiDB-lite"/>
    </source>
</evidence>
<feature type="region of interest" description="Disordered" evidence="1">
    <location>
        <begin position="277"/>
        <end position="310"/>
    </location>
</feature>